<accession>A0A8T4GGY4</accession>
<keyword evidence="1" id="KW-0812">Transmembrane</keyword>
<proteinExistence type="predicted"/>
<evidence type="ECO:0000313" key="3">
    <source>
        <dbReference type="Proteomes" id="UP000823588"/>
    </source>
</evidence>
<dbReference type="Proteomes" id="UP000823588">
    <property type="component" value="Unassembled WGS sequence"/>
</dbReference>
<keyword evidence="3" id="KW-1185">Reference proteome</keyword>
<name>A0A8T4GGY4_9EURY</name>
<gene>
    <name evidence="2" type="ORF">J2751_001323</name>
</gene>
<organism evidence="2 3">
    <name type="scientific">Halorubrum alkaliphilum</name>
    <dbReference type="NCBI Taxonomy" id="261290"/>
    <lineage>
        <taxon>Archaea</taxon>
        <taxon>Methanobacteriati</taxon>
        <taxon>Methanobacteriota</taxon>
        <taxon>Stenosarchaea group</taxon>
        <taxon>Halobacteria</taxon>
        <taxon>Halobacteriales</taxon>
        <taxon>Haloferacaceae</taxon>
        <taxon>Halorubrum</taxon>
    </lineage>
</organism>
<comment type="caution">
    <text evidence="2">The sequence shown here is derived from an EMBL/GenBank/DDBJ whole genome shotgun (WGS) entry which is preliminary data.</text>
</comment>
<dbReference type="AlphaFoldDB" id="A0A8T4GGY4"/>
<dbReference type="InterPro" id="IPR055958">
    <property type="entry name" value="DUF7536"/>
</dbReference>
<feature type="transmembrane region" description="Helical" evidence="1">
    <location>
        <begin position="74"/>
        <end position="98"/>
    </location>
</feature>
<evidence type="ECO:0000256" key="1">
    <source>
        <dbReference type="SAM" id="Phobius"/>
    </source>
</evidence>
<keyword evidence="1" id="KW-1133">Transmembrane helix</keyword>
<evidence type="ECO:0000313" key="2">
    <source>
        <dbReference type="EMBL" id="MBP1922315.1"/>
    </source>
</evidence>
<dbReference type="Pfam" id="PF24380">
    <property type="entry name" value="DUF7536"/>
    <property type="match status" value="1"/>
</dbReference>
<feature type="transmembrane region" description="Helical" evidence="1">
    <location>
        <begin position="34"/>
        <end position="54"/>
    </location>
</feature>
<reference evidence="2" key="1">
    <citation type="submission" date="2021-03" db="EMBL/GenBank/DDBJ databases">
        <title>Genomic Encyclopedia of Type Strains, Phase IV (KMG-IV): sequencing the most valuable type-strain genomes for metagenomic binning, comparative biology and taxonomic classification.</title>
        <authorList>
            <person name="Goeker M."/>
        </authorList>
    </citation>
    <scope>NUCLEOTIDE SEQUENCE</scope>
    <source>
        <strain evidence="2">DSM 23564</strain>
    </source>
</reference>
<dbReference type="EMBL" id="JAGGKQ010000007">
    <property type="protein sequence ID" value="MBP1922315.1"/>
    <property type="molecule type" value="Genomic_DNA"/>
</dbReference>
<sequence length="113" mass="12422">MSDDTSENRPTSEASSEKPPMLVLLESLEFYRNVRTGVVVGAIAAVALYLVRTLELLPWSLVETREYPLFSPDVWFLLLAFVLAATLSLLVAIALTVLEAVRGAREVTDAERG</sequence>
<keyword evidence="1" id="KW-0472">Membrane</keyword>
<protein>
    <submittedName>
        <fullName evidence="2">Uncharacterized protein</fullName>
    </submittedName>
</protein>